<dbReference type="STRING" id="579748.TW81_02160"/>
<proteinExistence type="predicted"/>
<keyword evidence="2" id="KW-1185">Reference proteome</keyword>
<evidence type="ECO:0000313" key="1">
    <source>
        <dbReference type="EMBL" id="KJY84818.1"/>
    </source>
</evidence>
<protein>
    <submittedName>
        <fullName evidence="1">Uncharacterized protein</fullName>
    </submittedName>
</protein>
<sequence length="127" mass="14035">METIQERLINWGKWASNATGTGYRGQLAQYKNDFNLDGDSIEDALLIDRAVASTAQVDSNYPYILYQYFANKKSVKTICVDWHGAYKAATRAGWSGGPPPGETKLRQIIDIAAHGCVFYLQGLQDAA</sequence>
<reference evidence="1 2" key="1">
    <citation type="journal article" date="2015" name="BMC Genomics">
        <title>Genome mining reveals unlocked bioactive potential of marine Gram-negative bacteria.</title>
        <authorList>
            <person name="Machado H."/>
            <person name="Sonnenschein E.C."/>
            <person name="Melchiorsen J."/>
            <person name="Gram L."/>
        </authorList>
    </citation>
    <scope>NUCLEOTIDE SEQUENCE [LARGE SCALE GENOMIC DNA]</scope>
    <source>
        <strain evidence="1 2">S2757</strain>
    </source>
</reference>
<dbReference type="EMBL" id="JXXV01000006">
    <property type="protein sequence ID" value="KJY84818.1"/>
    <property type="molecule type" value="Genomic_DNA"/>
</dbReference>
<organism evidence="1 2">
    <name type="scientific">Vibrio galatheae</name>
    <dbReference type="NCBI Taxonomy" id="579748"/>
    <lineage>
        <taxon>Bacteria</taxon>
        <taxon>Pseudomonadati</taxon>
        <taxon>Pseudomonadota</taxon>
        <taxon>Gammaproteobacteria</taxon>
        <taxon>Vibrionales</taxon>
        <taxon>Vibrionaceae</taxon>
        <taxon>Vibrio</taxon>
    </lineage>
</organism>
<comment type="caution">
    <text evidence="1">The sequence shown here is derived from an EMBL/GenBank/DDBJ whole genome shotgun (WGS) entry which is preliminary data.</text>
</comment>
<dbReference type="PATRIC" id="fig|579748.3.peg.449"/>
<dbReference type="AlphaFoldDB" id="A0A0F4NPP6"/>
<dbReference type="RefSeq" id="WP_045954086.1">
    <property type="nucleotide sequence ID" value="NZ_JXXV01000006.1"/>
</dbReference>
<dbReference type="OrthoDB" id="6432617at2"/>
<name>A0A0F4NPP6_9VIBR</name>
<evidence type="ECO:0000313" key="2">
    <source>
        <dbReference type="Proteomes" id="UP000033673"/>
    </source>
</evidence>
<accession>A0A0F4NPP6</accession>
<gene>
    <name evidence="1" type="ORF">TW81_02160</name>
</gene>
<dbReference type="Proteomes" id="UP000033673">
    <property type="component" value="Unassembled WGS sequence"/>
</dbReference>